<proteinExistence type="predicted"/>
<gene>
    <name evidence="2" type="ORF">CABS02_07884</name>
</gene>
<feature type="compositionally biased region" description="Basic and acidic residues" evidence="1">
    <location>
        <begin position="14"/>
        <end position="27"/>
    </location>
</feature>
<dbReference type="EMBL" id="SDAQ01000044">
    <property type="protein sequence ID" value="KAI3549781.1"/>
    <property type="molecule type" value="Genomic_DNA"/>
</dbReference>
<evidence type="ECO:0000256" key="1">
    <source>
        <dbReference type="SAM" id="MobiDB-lite"/>
    </source>
</evidence>
<keyword evidence="3" id="KW-1185">Reference proteome</keyword>
<feature type="region of interest" description="Disordered" evidence="1">
    <location>
        <begin position="1"/>
        <end position="27"/>
    </location>
</feature>
<dbReference type="Proteomes" id="UP001056436">
    <property type="component" value="Unassembled WGS sequence"/>
</dbReference>
<organism evidence="2 3">
    <name type="scientific">Colletotrichum abscissum</name>
    <dbReference type="NCBI Taxonomy" id="1671311"/>
    <lineage>
        <taxon>Eukaryota</taxon>
        <taxon>Fungi</taxon>
        <taxon>Dikarya</taxon>
        <taxon>Ascomycota</taxon>
        <taxon>Pezizomycotina</taxon>
        <taxon>Sordariomycetes</taxon>
        <taxon>Hypocreomycetidae</taxon>
        <taxon>Glomerellales</taxon>
        <taxon>Glomerellaceae</taxon>
        <taxon>Colletotrichum</taxon>
        <taxon>Colletotrichum acutatum species complex</taxon>
    </lineage>
</organism>
<name>A0A9Q0AZV1_9PEZI</name>
<protein>
    <submittedName>
        <fullName evidence="2">Uncharacterized protein</fullName>
    </submittedName>
</protein>
<reference evidence="2" key="1">
    <citation type="submission" date="2019-01" db="EMBL/GenBank/DDBJ databases">
        <title>Colletotrichum abscissum LGMF1257.</title>
        <authorList>
            <person name="Baroncelli R."/>
        </authorList>
    </citation>
    <scope>NUCLEOTIDE SEQUENCE</scope>
    <source>
        <strain evidence="2">Ca142</strain>
    </source>
</reference>
<comment type="caution">
    <text evidence="2">The sequence shown here is derived from an EMBL/GenBank/DDBJ whole genome shotgun (WGS) entry which is preliminary data.</text>
</comment>
<evidence type="ECO:0000313" key="2">
    <source>
        <dbReference type="EMBL" id="KAI3549781.1"/>
    </source>
</evidence>
<evidence type="ECO:0000313" key="3">
    <source>
        <dbReference type="Proteomes" id="UP001056436"/>
    </source>
</evidence>
<accession>A0A9Q0AZV1</accession>
<dbReference type="AlphaFoldDB" id="A0A9Q0AZV1"/>
<dbReference type="OrthoDB" id="10431078at2759"/>
<sequence>MATSPACGGQAKRVRLDSPDAAKKAHGPETLQGVRVCERRRPQAAAWDVWAIPRRQALSALGQDRRQWTRGGGQSFFSGVR</sequence>